<feature type="compositionally biased region" description="Polar residues" evidence="1">
    <location>
        <begin position="759"/>
        <end position="772"/>
    </location>
</feature>
<dbReference type="Proteomes" id="UP001172102">
    <property type="component" value="Unassembled WGS sequence"/>
</dbReference>
<feature type="region of interest" description="Disordered" evidence="1">
    <location>
        <begin position="741"/>
        <end position="798"/>
    </location>
</feature>
<evidence type="ECO:0000259" key="2">
    <source>
        <dbReference type="Pfam" id="PF24054"/>
    </source>
</evidence>
<feature type="compositionally biased region" description="Polar residues" evidence="1">
    <location>
        <begin position="706"/>
        <end position="727"/>
    </location>
</feature>
<sequence length="1690" mass="184404">MKDNNFRLRLVVRRHGLPEVRVIFTIALENNPTIANLLEQVNEIIPLESNDWGLEDYVVELRDAEGHGFDCLHFQSVSVVLKDDEEIFIRPLVTEDRKKRRLSGRDQISLGGRHLIDGVPFGRARLRAPGDRPPIDIPPLKRRRIAYDSEEDGHDSDSDPPLLLTQYGEDDEEDEDYEDPHSVRVTAAFDNLDDPGFEADDDDEEEDDDFVEDAADDADEDIEIDGAEIDDELRDLQMENAQLEDEPFQPEEEQIPEQSPEEEAHSPDQSNSGAAMTQAALDLLALDKITALRAAFPTASVVDCEQALLGSNKDEMRAYKKLRETHEAQMSIRAMCRHGRSLGSGYSNRTLQSGESNRSLPSEESNQADDAESSGSDAKSVSSLVKHYDEYGFPSGSILAGTASTHMVEALRKSGKSVNIPVHIRFDEDTEEEAVKTVRPPAALPDDIASSSDSSRESSPWFPESEPVTNKKPSPTPNGDEVADDSSDDGFQPDSDNEEPPASDSDSSGNDSDSDDDSDSDSDSGPPEEASSKSVQRPRGGAKVSSDKSSAEDSDVSMKDNDSSDSSDDSSSDSNDSSDDSSSDSSSDDSSSSDSDSDQDGGNSGGEAGSSHKDRDSPDVEDSSSEESGNEPTPKPKSKSETGPKAARVKPLTVARLSPGGSDAAEPKIQALVDAGIQSLPGQGTTATQRRNARRRASEKAKKDAQTASIDSQMPASQPQEASTASDTFAAKKAALLKSLGLQEEPASNDSMDVDKNLDNSNVTEPSASPATVPNEIVAPTAETPKQTSASSQRTSRLDVGAGRRVLFATLGVKAPKTKAEEEALRAKLIKDVRVLPNARLESSGDGQAGDDPQDQVPEEEDPVAWREKITYRGVECCQEGVELSEPPFPFVQRWDPQQQNSWRKKGGKRKQRNQQDFYQEDDQPSAKRGRYAGYADDEGFEGESYLSAADEIGNADITLNYDDEPEQLHESPEPSQDAEEEDLPFLPNDLSTLPTLAPGEARPGMVITWKQWLLSKATNWQPQVSSMVALVVSVDHDDKSLRARLAKRDWNLDQNEKIYDDDGNRVYDKFELPGMDDDAEDGAEIGYRTLCESDMIEPRILRQPEQEVSDPLAVGEQPNPVCRISAPCTVERVGSNSTTTDQSRTIDHETLQPKEHQSQPDQMEAEVSQPKAQESQPSEVEVEASQSQEHEGQSGRMEVDAQHTGETVIPDTIIESETETRAVQPLIEEDISMTEDRRHEISVLMNEAGFRNDIDLSVAEGGPLDVSSPTRQLQEMSQETEIPTSKPPSPFPPSSPQATKTVQTVSQDPPTSSLFAESQPVILEPFNGFSDLEPVVEGQVQYPKLAPPHSDAPSAQSEKHPGSDISIELGGDLHDSVEAGPHKIDEGSEAPLSKDGKHENDDREMLSVEESDEGGFDEELDDDLESDPDLYMNDPAAYMEEGYDDDSESEASPIAPWSKRPSPKRHSPKRSEAAAALPVLGNPESSLDIAVEKVINARKARKLEAASDLDNEDVLSDFNFNRVRVKKEKLDQSNGGKMSSFAQQLANKPIEKPKAKKGTSPSKPKTEQTPLEPPPPRPRIARNKSATPSSSFRIPKGSQVISLVSSSPSPEVVEDYAEDSIDDTYQDPDLPSGPGWAKKKWQRHRGGASMPTAASAFDSVPRRMTAHRQTVGGWASAGPTRRKKTSAKF</sequence>
<feature type="compositionally biased region" description="Acidic residues" evidence="1">
    <location>
        <begin position="1613"/>
        <end position="1627"/>
    </location>
</feature>
<feature type="compositionally biased region" description="Polar residues" evidence="1">
    <location>
        <begin position="1298"/>
        <end position="1317"/>
    </location>
</feature>
<feature type="compositionally biased region" description="Acidic residues" evidence="1">
    <location>
        <begin position="244"/>
        <end position="261"/>
    </location>
</feature>
<feature type="compositionally biased region" description="Acidic residues" evidence="1">
    <location>
        <begin position="1408"/>
        <end position="1429"/>
    </location>
</feature>
<feature type="compositionally biased region" description="Pro residues" evidence="1">
    <location>
        <begin position="1286"/>
        <end position="1296"/>
    </location>
</feature>
<feature type="compositionally biased region" description="Acidic residues" evidence="1">
    <location>
        <begin position="619"/>
        <end position="629"/>
    </location>
</feature>
<feature type="compositionally biased region" description="Basic and acidic residues" evidence="1">
    <location>
        <begin position="1145"/>
        <end position="1159"/>
    </location>
</feature>
<dbReference type="EMBL" id="JAUKUA010000003">
    <property type="protein sequence ID" value="KAK0721089.1"/>
    <property type="molecule type" value="Genomic_DNA"/>
</dbReference>
<protein>
    <recommendedName>
        <fullName evidence="2">DUF7357 domain-containing protein</fullName>
    </recommendedName>
</protein>
<name>A0AA40ASA5_9PEZI</name>
<feature type="compositionally biased region" description="Low complexity" evidence="1">
    <location>
        <begin position="1173"/>
        <end position="1188"/>
    </location>
</feature>
<evidence type="ECO:0000256" key="1">
    <source>
        <dbReference type="SAM" id="MobiDB-lite"/>
    </source>
</evidence>
<feature type="compositionally biased region" description="Acidic residues" evidence="1">
    <location>
        <begin position="168"/>
        <end position="178"/>
    </location>
</feature>
<feature type="compositionally biased region" description="Acidic residues" evidence="1">
    <location>
        <begin position="512"/>
        <end position="522"/>
    </location>
</feature>
<feature type="compositionally biased region" description="Basic residues" evidence="1">
    <location>
        <begin position="903"/>
        <end position="913"/>
    </location>
</feature>
<feature type="compositionally biased region" description="Polar residues" evidence="1">
    <location>
        <begin position="1533"/>
        <end position="1547"/>
    </location>
</feature>
<feature type="compositionally biased region" description="Low complexity" evidence="1">
    <location>
        <begin position="440"/>
        <end position="460"/>
    </location>
</feature>
<keyword evidence="4" id="KW-1185">Reference proteome</keyword>
<feature type="compositionally biased region" description="Acidic residues" evidence="1">
    <location>
        <begin position="191"/>
        <end position="223"/>
    </location>
</feature>
<evidence type="ECO:0000313" key="3">
    <source>
        <dbReference type="EMBL" id="KAK0721089.1"/>
    </source>
</evidence>
<feature type="compositionally biased region" description="Basic and acidic residues" evidence="1">
    <location>
        <begin position="1189"/>
        <end position="1204"/>
    </location>
</feature>
<feature type="region of interest" description="Disordered" evidence="1">
    <location>
        <begin position="123"/>
        <end position="142"/>
    </location>
</feature>
<feature type="region of interest" description="Disordered" evidence="1">
    <location>
        <begin position="1340"/>
        <end position="1485"/>
    </location>
</feature>
<comment type="caution">
    <text evidence="3">The sequence shown here is derived from an EMBL/GenBank/DDBJ whole genome shotgun (WGS) entry which is preliminary data.</text>
</comment>
<feature type="region of interest" description="Disordered" evidence="1">
    <location>
        <begin position="1257"/>
        <end position="1319"/>
    </location>
</feature>
<feature type="compositionally biased region" description="Polar residues" evidence="1">
    <location>
        <begin position="784"/>
        <end position="795"/>
    </location>
</feature>
<feature type="compositionally biased region" description="Basic residues" evidence="1">
    <location>
        <begin position="1638"/>
        <end position="1647"/>
    </location>
</feature>
<feature type="region of interest" description="Disordered" evidence="1">
    <location>
        <begin position="412"/>
        <end position="727"/>
    </location>
</feature>
<proteinExistence type="predicted"/>
<dbReference type="InterPro" id="IPR055781">
    <property type="entry name" value="DUF7357"/>
</dbReference>
<feature type="compositionally biased region" description="Polar residues" evidence="1">
    <location>
        <begin position="1268"/>
        <end position="1283"/>
    </location>
</feature>
<feature type="region of interest" description="Disordered" evidence="1">
    <location>
        <begin position="886"/>
        <end position="931"/>
    </location>
</feature>
<accession>A0AA40ASA5</accession>
<feature type="compositionally biased region" description="Acidic residues" evidence="1">
    <location>
        <begin position="563"/>
        <end position="582"/>
    </location>
</feature>
<feature type="compositionally biased region" description="Basic and acidic residues" evidence="1">
    <location>
        <begin position="696"/>
        <end position="705"/>
    </location>
</feature>
<feature type="compositionally biased region" description="Low complexity" evidence="1">
    <location>
        <begin position="1599"/>
        <end position="1612"/>
    </location>
</feature>
<feature type="region of interest" description="Disordered" evidence="1">
    <location>
        <begin position="1504"/>
        <end position="1690"/>
    </location>
</feature>
<feature type="compositionally biased region" description="Basic residues" evidence="1">
    <location>
        <begin position="1681"/>
        <end position="1690"/>
    </location>
</feature>
<evidence type="ECO:0000313" key="4">
    <source>
        <dbReference type="Proteomes" id="UP001172102"/>
    </source>
</evidence>
<feature type="region of interest" description="Disordered" evidence="1">
    <location>
        <begin position="244"/>
        <end position="275"/>
    </location>
</feature>
<feature type="region of interest" description="Disordered" evidence="1">
    <location>
        <begin position="966"/>
        <end position="999"/>
    </location>
</feature>
<feature type="domain" description="DUF7357" evidence="2">
    <location>
        <begin position="7"/>
        <end position="139"/>
    </location>
</feature>
<feature type="compositionally biased region" description="Low complexity" evidence="1">
    <location>
        <begin position="583"/>
        <end position="594"/>
    </location>
</feature>
<feature type="compositionally biased region" description="Basic and acidic residues" evidence="1">
    <location>
        <begin position="545"/>
        <end position="562"/>
    </location>
</feature>
<feature type="compositionally biased region" description="Basic and acidic residues" evidence="1">
    <location>
        <begin position="1372"/>
        <end position="1407"/>
    </location>
</feature>
<feature type="compositionally biased region" description="Acidic residues" evidence="1">
    <location>
        <begin position="852"/>
        <end position="863"/>
    </location>
</feature>
<feature type="compositionally biased region" description="Polar residues" evidence="1">
    <location>
        <begin position="1135"/>
        <end position="1144"/>
    </location>
</feature>
<dbReference type="Pfam" id="PF24054">
    <property type="entry name" value="DUF7357"/>
    <property type="match status" value="1"/>
</dbReference>
<feature type="region of interest" description="Disordered" evidence="1">
    <location>
        <begin position="1133"/>
        <end position="1232"/>
    </location>
</feature>
<feature type="region of interest" description="Disordered" evidence="1">
    <location>
        <begin position="836"/>
        <end position="865"/>
    </location>
</feature>
<feature type="compositionally biased region" description="Polar residues" evidence="1">
    <location>
        <begin position="344"/>
        <end position="365"/>
    </location>
</feature>
<organism evidence="3 4">
    <name type="scientific">Lasiosphaeris hirsuta</name>
    <dbReference type="NCBI Taxonomy" id="260670"/>
    <lineage>
        <taxon>Eukaryota</taxon>
        <taxon>Fungi</taxon>
        <taxon>Dikarya</taxon>
        <taxon>Ascomycota</taxon>
        <taxon>Pezizomycotina</taxon>
        <taxon>Sordariomycetes</taxon>
        <taxon>Sordariomycetidae</taxon>
        <taxon>Sordariales</taxon>
        <taxon>Lasiosphaeriaceae</taxon>
        <taxon>Lasiosphaeris</taxon>
    </lineage>
</organism>
<gene>
    <name evidence="3" type="ORF">B0H67DRAFT_553131</name>
</gene>
<reference evidence="3" key="1">
    <citation type="submission" date="2023-06" db="EMBL/GenBank/DDBJ databases">
        <title>Genome-scale phylogeny and comparative genomics of the fungal order Sordariales.</title>
        <authorList>
            <consortium name="Lawrence Berkeley National Laboratory"/>
            <person name="Hensen N."/>
            <person name="Bonometti L."/>
            <person name="Westerberg I."/>
            <person name="Brannstrom I.O."/>
            <person name="Guillou S."/>
            <person name="Cros-Aarteil S."/>
            <person name="Calhoun S."/>
            <person name="Haridas S."/>
            <person name="Kuo A."/>
            <person name="Mondo S."/>
            <person name="Pangilinan J."/>
            <person name="Riley R."/>
            <person name="Labutti K."/>
            <person name="Andreopoulos B."/>
            <person name="Lipzen A."/>
            <person name="Chen C."/>
            <person name="Yanf M."/>
            <person name="Daum C."/>
            <person name="Ng V."/>
            <person name="Clum A."/>
            <person name="Steindorff A."/>
            <person name="Ohm R."/>
            <person name="Martin F."/>
            <person name="Silar P."/>
            <person name="Natvig D."/>
            <person name="Lalanne C."/>
            <person name="Gautier V."/>
            <person name="Ament-Velasquez S.L."/>
            <person name="Kruys A."/>
            <person name="Hutchinson M.I."/>
            <person name="Powell A.J."/>
            <person name="Barry K."/>
            <person name="Miller A.N."/>
            <person name="Grigoriev I.V."/>
            <person name="Debuchy R."/>
            <person name="Gladieux P."/>
            <person name="Thoren M.H."/>
            <person name="Johannesson H."/>
        </authorList>
    </citation>
    <scope>NUCLEOTIDE SEQUENCE</scope>
    <source>
        <strain evidence="3">SMH4607-1</strain>
    </source>
</reference>
<feature type="region of interest" description="Disordered" evidence="1">
    <location>
        <begin position="149"/>
        <end position="223"/>
    </location>
</feature>
<feature type="region of interest" description="Disordered" evidence="1">
    <location>
        <begin position="343"/>
        <end position="378"/>
    </location>
</feature>